<gene>
    <name evidence="1" type="ORF">BP5796_00048</name>
</gene>
<dbReference type="Proteomes" id="UP000256328">
    <property type="component" value="Unassembled WGS sequence"/>
</dbReference>
<dbReference type="Pfam" id="PF10178">
    <property type="entry name" value="PAC3"/>
    <property type="match status" value="1"/>
</dbReference>
<proteinExistence type="predicted"/>
<dbReference type="OrthoDB" id="5593278at2759"/>
<evidence type="ECO:0000313" key="1">
    <source>
        <dbReference type="EMBL" id="RDW94285.1"/>
    </source>
</evidence>
<keyword evidence="2" id="KW-1185">Reference proteome</keyword>
<comment type="caution">
    <text evidence="1">The sequence shown here is derived from an EMBL/GenBank/DDBJ whole genome shotgun (WGS) entry which is preliminary data.</text>
</comment>
<evidence type="ECO:0000313" key="2">
    <source>
        <dbReference type="Proteomes" id="UP000256328"/>
    </source>
</evidence>
<dbReference type="PANTHER" id="PTHR31051">
    <property type="entry name" value="PROTEASOME ASSEMBLY CHAPERONE 3"/>
    <property type="match status" value="1"/>
</dbReference>
<accession>A0A3D8T6V8</accession>
<dbReference type="PANTHER" id="PTHR31051:SF1">
    <property type="entry name" value="PROTEASOME ASSEMBLY CHAPERONE 3"/>
    <property type="match status" value="1"/>
</dbReference>
<dbReference type="AlphaFoldDB" id="A0A3D8T6V8"/>
<protein>
    <submittedName>
        <fullName evidence="1">Uncharacterized protein</fullName>
    </submittedName>
</protein>
<dbReference type="Gene3D" id="3.30.230.90">
    <property type="match status" value="1"/>
</dbReference>
<organism evidence="1 2">
    <name type="scientific">Coleophoma crateriformis</name>
    <dbReference type="NCBI Taxonomy" id="565419"/>
    <lineage>
        <taxon>Eukaryota</taxon>
        <taxon>Fungi</taxon>
        <taxon>Dikarya</taxon>
        <taxon>Ascomycota</taxon>
        <taxon>Pezizomycotina</taxon>
        <taxon>Leotiomycetes</taxon>
        <taxon>Helotiales</taxon>
        <taxon>Dermateaceae</taxon>
        <taxon>Coleophoma</taxon>
    </lineage>
</organism>
<sequence>MSVPGISSNLTNMHLEMDGEVESTAYPAVSKQAGGLVNGTQTDVSSVYFADKILITISQGGTLSQWIHVPLSSASPTNMETALPGIDSDMLPLGHLTPKTLMGAGGEQRETIGHLYASQIASIIATRNPDETRTVLVGLGLQKLESSRDAFFDLLELIQKVI</sequence>
<reference evidence="1 2" key="1">
    <citation type="journal article" date="2018" name="IMA Fungus">
        <title>IMA Genome-F 9: Draft genome sequence of Annulohypoxylon stygium, Aspergillus mulundensis, Berkeleyomyces basicola (syn. Thielaviopsis basicola), Ceratocystis smalleyi, two Cercospora beticola strains, Coleophoma cylindrospora, Fusarium fracticaudum, Phialophora cf. hyalina, and Morchella septimelata.</title>
        <authorList>
            <person name="Wingfield B.D."/>
            <person name="Bills G.F."/>
            <person name="Dong Y."/>
            <person name="Huang W."/>
            <person name="Nel W.J."/>
            <person name="Swalarsk-Parry B.S."/>
            <person name="Vaghefi N."/>
            <person name="Wilken P.M."/>
            <person name="An Z."/>
            <person name="de Beer Z.W."/>
            <person name="De Vos L."/>
            <person name="Chen L."/>
            <person name="Duong T.A."/>
            <person name="Gao Y."/>
            <person name="Hammerbacher A."/>
            <person name="Kikkert J.R."/>
            <person name="Li Y."/>
            <person name="Li H."/>
            <person name="Li K."/>
            <person name="Li Q."/>
            <person name="Liu X."/>
            <person name="Ma X."/>
            <person name="Naidoo K."/>
            <person name="Pethybridge S.J."/>
            <person name="Sun J."/>
            <person name="Steenkamp E.T."/>
            <person name="van der Nest M.A."/>
            <person name="van Wyk S."/>
            <person name="Wingfield M.J."/>
            <person name="Xiong C."/>
            <person name="Yue Q."/>
            <person name="Zhang X."/>
        </authorList>
    </citation>
    <scope>NUCLEOTIDE SEQUENCE [LARGE SCALE GENOMIC DNA]</scope>
    <source>
        <strain evidence="1 2">BP5796</strain>
    </source>
</reference>
<dbReference type="GO" id="GO:0043248">
    <property type="term" value="P:proteasome assembly"/>
    <property type="evidence" value="ECO:0007669"/>
    <property type="project" value="InterPro"/>
</dbReference>
<name>A0A3D8T6V8_9HELO</name>
<dbReference type="InterPro" id="IPR053720">
    <property type="entry name" value="Psm_Assembly_Chaperone"/>
</dbReference>
<dbReference type="EMBL" id="PDLN01000001">
    <property type="protein sequence ID" value="RDW94285.1"/>
    <property type="molecule type" value="Genomic_DNA"/>
</dbReference>
<dbReference type="InterPro" id="IPR018788">
    <property type="entry name" value="Proteasome_assmbl_chp_3"/>
</dbReference>